<dbReference type="InterPro" id="IPR039361">
    <property type="entry name" value="Cyclin"/>
</dbReference>
<sequence>MDSVLWCCESDRLTLRAPLDPALSGRRALDSLLRTEERYLPSPLYFSEVQTGVQPPMRGVLASWLLELCCEHACSEDVFALAVSLLDRFLSLVPMQKSRLQLLGAACLFLASKLRQSEALPADSLSRYSDRAFTAHDLRDMERMVLTKLGWDVAAVTPQDFLPHFLSAVGLSADGEDHSVDLIRKHCQTLITLCVSDITFLATPPSIIAASCLSSALKGLAFKRGPSNELGLSIQLACLINTDPEILVLCSGLIEAALSDRIKNGERRRGEREGKNEVTEEEAEVERSTTPTDFRDINL</sequence>
<organism evidence="8 9">
    <name type="scientific">Acipenser oxyrinchus oxyrinchus</name>
    <dbReference type="NCBI Taxonomy" id="40147"/>
    <lineage>
        <taxon>Eukaryota</taxon>
        <taxon>Metazoa</taxon>
        <taxon>Chordata</taxon>
        <taxon>Craniata</taxon>
        <taxon>Vertebrata</taxon>
        <taxon>Euteleostomi</taxon>
        <taxon>Actinopterygii</taxon>
        <taxon>Chondrostei</taxon>
        <taxon>Acipenseriformes</taxon>
        <taxon>Acipenseridae</taxon>
        <taxon>Acipenser</taxon>
    </lineage>
</organism>
<dbReference type="GO" id="GO:0051301">
    <property type="term" value="P:cell division"/>
    <property type="evidence" value="ECO:0007669"/>
    <property type="project" value="UniProtKB-KW"/>
</dbReference>
<dbReference type="Pfam" id="PF00134">
    <property type="entry name" value="Cyclin_N"/>
    <property type="match status" value="1"/>
</dbReference>
<evidence type="ECO:0000259" key="7">
    <source>
        <dbReference type="SMART" id="SM01332"/>
    </source>
</evidence>
<dbReference type="SMART" id="SM01332">
    <property type="entry name" value="Cyclin_C"/>
    <property type="match status" value="1"/>
</dbReference>
<name>A0AAD8CJ36_ACIOX</name>
<dbReference type="SMART" id="SM00385">
    <property type="entry name" value="CYCLIN"/>
    <property type="match status" value="1"/>
</dbReference>
<dbReference type="EMBL" id="JAGXEW010000048">
    <property type="protein sequence ID" value="KAK1152094.1"/>
    <property type="molecule type" value="Genomic_DNA"/>
</dbReference>
<keyword evidence="9" id="KW-1185">Reference proteome</keyword>
<evidence type="ECO:0000256" key="5">
    <source>
        <dbReference type="SAM" id="MobiDB-lite"/>
    </source>
</evidence>
<dbReference type="AlphaFoldDB" id="A0AAD8CJ36"/>
<dbReference type="Proteomes" id="UP001230051">
    <property type="component" value="Unassembled WGS sequence"/>
</dbReference>
<dbReference type="InterPro" id="IPR036915">
    <property type="entry name" value="Cyclin-like_sf"/>
</dbReference>
<keyword evidence="2 4" id="KW-0195">Cyclin</keyword>
<dbReference type="PROSITE" id="PS00292">
    <property type="entry name" value="CYCLINS"/>
    <property type="match status" value="1"/>
</dbReference>
<dbReference type="InterPro" id="IPR006671">
    <property type="entry name" value="Cyclin_N"/>
</dbReference>
<comment type="caution">
    <text evidence="8">The sequence shown here is derived from an EMBL/GenBank/DDBJ whole genome shotgun (WGS) entry which is preliminary data.</text>
</comment>
<keyword evidence="1" id="KW-0132">Cell division</keyword>
<comment type="similarity">
    <text evidence="4">Belongs to the cyclin family.</text>
</comment>
<evidence type="ECO:0000256" key="1">
    <source>
        <dbReference type="ARBA" id="ARBA00022618"/>
    </source>
</evidence>
<dbReference type="FunFam" id="1.10.472.10:FF:000003">
    <property type="entry name" value="G1/S-specific cyclin-D2"/>
    <property type="match status" value="1"/>
</dbReference>
<evidence type="ECO:0000259" key="6">
    <source>
        <dbReference type="SMART" id="SM00385"/>
    </source>
</evidence>
<dbReference type="CDD" id="cd20516">
    <property type="entry name" value="CYCLIN_CCND_rpt2"/>
    <property type="match status" value="1"/>
</dbReference>
<feature type="compositionally biased region" description="Basic and acidic residues" evidence="5">
    <location>
        <begin position="265"/>
        <end position="278"/>
    </location>
</feature>
<accession>A0AAD8CJ36</accession>
<evidence type="ECO:0000256" key="3">
    <source>
        <dbReference type="ARBA" id="ARBA00023306"/>
    </source>
</evidence>
<dbReference type="SUPFAM" id="SSF47954">
    <property type="entry name" value="Cyclin-like"/>
    <property type="match status" value="2"/>
</dbReference>
<dbReference type="Pfam" id="PF02984">
    <property type="entry name" value="Cyclin_C"/>
    <property type="match status" value="1"/>
</dbReference>
<dbReference type="InterPro" id="IPR004367">
    <property type="entry name" value="Cyclin_C-dom"/>
</dbReference>
<dbReference type="InterPro" id="IPR048258">
    <property type="entry name" value="Cyclins_cyclin-box"/>
</dbReference>
<dbReference type="InterPro" id="IPR013763">
    <property type="entry name" value="Cyclin-like_dom"/>
</dbReference>
<protein>
    <submittedName>
        <fullName evidence="8">G1/S-specific cyclin-D3-like</fullName>
    </submittedName>
</protein>
<dbReference type="Gene3D" id="1.10.472.10">
    <property type="entry name" value="Cyclin-like"/>
    <property type="match status" value="2"/>
</dbReference>
<evidence type="ECO:0000313" key="9">
    <source>
        <dbReference type="Proteomes" id="UP001230051"/>
    </source>
</evidence>
<feature type="domain" description="Cyclin C-terminal" evidence="7">
    <location>
        <begin position="156"/>
        <end position="284"/>
    </location>
</feature>
<feature type="domain" description="Cyclin-like" evidence="6">
    <location>
        <begin position="63"/>
        <end position="147"/>
    </location>
</feature>
<proteinExistence type="inferred from homology"/>
<reference evidence="8" key="1">
    <citation type="submission" date="2022-02" db="EMBL/GenBank/DDBJ databases">
        <title>Atlantic sturgeon de novo genome assembly.</title>
        <authorList>
            <person name="Stock M."/>
            <person name="Klopp C."/>
            <person name="Guiguen Y."/>
            <person name="Cabau C."/>
            <person name="Parinello H."/>
            <person name="Santidrian Yebra-Pimentel E."/>
            <person name="Kuhl H."/>
            <person name="Dirks R.P."/>
            <person name="Guessner J."/>
            <person name="Wuertz S."/>
            <person name="Du K."/>
            <person name="Schartl M."/>
        </authorList>
    </citation>
    <scope>NUCLEOTIDE SEQUENCE</scope>
    <source>
        <strain evidence="8">STURGEONOMICS-FGT-2020</strain>
        <tissue evidence="8">Whole blood</tissue>
    </source>
</reference>
<dbReference type="PANTHER" id="PTHR10177">
    <property type="entry name" value="CYCLINS"/>
    <property type="match status" value="1"/>
</dbReference>
<evidence type="ECO:0000313" key="8">
    <source>
        <dbReference type="EMBL" id="KAK1152094.1"/>
    </source>
</evidence>
<gene>
    <name evidence="8" type="primary">ccnd1</name>
    <name evidence="8" type="ORF">AOXY_G31691</name>
</gene>
<evidence type="ECO:0000256" key="2">
    <source>
        <dbReference type="ARBA" id="ARBA00023127"/>
    </source>
</evidence>
<keyword evidence="3" id="KW-0131">Cell cycle</keyword>
<evidence type="ECO:0000256" key="4">
    <source>
        <dbReference type="RuleBase" id="RU000383"/>
    </source>
</evidence>
<feature type="region of interest" description="Disordered" evidence="5">
    <location>
        <begin position="265"/>
        <end position="299"/>
    </location>
</feature>